<dbReference type="PROSITE" id="PS50292">
    <property type="entry name" value="PEROXIDASE_3"/>
    <property type="match status" value="1"/>
</dbReference>
<feature type="region of interest" description="Disordered" evidence="2">
    <location>
        <begin position="1357"/>
        <end position="1412"/>
    </location>
</feature>
<feature type="compositionally biased region" description="Low complexity" evidence="2">
    <location>
        <begin position="100"/>
        <end position="117"/>
    </location>
</feature>
<dbReference type="CDD" id="cd09823">
    <property type="entry name" value="peroxinectin_like"/>
    <property type="match status" value="1"/>
</dbReference>
<feature type="compositionally biased region" description="Acidic residues" evidence="2">
    <location>
        <begin position="1722"/>
        <end position="1732"/>
    </location>
</feature>
<keyword evidence="3" id="KW-0732">Signal</keyword>
<feature type="region of interest" description="Disordered" evidence="2">
    <location>
        <begin position="859"/>
        <end position="941"/>
    </location>
</feature>
<feature type="compositionally biased region" description="Basic residues" evidence="2">
    <location>
        <begin position="83"/>
        <end position="99"/>
    </location>
</feature>
<dbReference type="RefSeq" id="XP_062702831.1">
    <property type="nucleotide sequence ID" value="XM_062846847.1"/>
</dbReference>
<feature type="region of interest" description="Disordered" evidence="2">
    <location>
        <begin position="1522"/>
        <end position="1542"/>
    </location>
</feature>
<protein>
    <recommendedName>
        <fullName evidence="6">Oxidase/peroxidase</fullName>
    </recommendedName>
</protein>
<dbReference type="Gene3D" id="1.10.640.10">
    <property type="entry name" value="Haem peroxidase domain superfamily, animal type"/>
    <property type="match status" value="1"/>
</dbReference>
<feature type="compositionally biased region" description="Polar residues" evidence="2">
    <location>
        <begin position="859"/>
        <end position="877"/>
    </location>
</feature>
<feature type="compositionally biased region" description="Basic residues" evidence="2">
    <location>
        <begin position="121"/>
        <end position="131"/>
    </location>
</feature>
<evidence type="ECO:0000256" key="1">
    <source>
        <dbReference type="ARBA" id="ARBA00022559"/>
    </source>
</evidence>
<feature type="region of interest" description="Disordered" evidence="2">
    <location>
        <begin position="1617"/>
        <end position="1645"/>
    </location>
</feature>
<reference evidence="5" key="1">
    <citation type="journal article" date="2015" name="Proc. Natl. Acad. Sci. U.S.A.">
        <title>Genome sequence of the Asian Tiger mosquito, Aedes albopictus, reveals insights into its biology, genetics, and evolution.</title>
        <authorList>
            <person name="Chen X.G."/>
            <person name="Jiang X."/>
            <person name="Gu J."/>
            <person name="Xu M."/>
            <person name="Wu Y."/>
            <person name="Deng Y."/>
            <person name="Zhang C."/>
            <person name="Bonizzoni M."/>
            <person name="Dermauw W."/>
            <person name="Vontas J."/>
            <person name="Armbruster P."/>
            <person name="Huang X."/>
            <person name="Yang Y."/>
            <person name="Zhang H."/>
            <person name="He W."/>
            <person name="Peng H."/>
            <person name="Liu Y."/>
            <person name="Wu K."/>
            <person name="Chen J."/>
            <person name="Lirakis M."/>
            <person name="Topalis P."/>
            <person name="Van Leeuwen T."/>
            <person name="Hall A.B."/>
            <person name="Jiang X."/>
            <person name="Thorpe C."/>
            <person name="Mueller R.L."/>
            <person name="Sun C."/>
            <person name="Waterhouse R.M."/>
            <person name="Yan G."/>
            <person name="Tu Z.J."/>
            <person name="Fang X."/>
            <person name="James A.A."/>
        </authorList>
    </citation>
    <scope>NUCLEOTIDE SEQUENCE [LARGE SCALE GENOMIC DNA]</scope>
    <source>
        <strain evidence="5">Foshan</strain>
    </source>
</reference>
<feature type="region of interest" description="Disordered" evidence="2">
    <location>
        <begin position="37"/>
        <end position="142"/>
    </location>
</feature>
<feature type="region of interest" description="Disordered" evidence="2">
    <location>
        <begin position="1155"/>
        <end position="1243"/>
    </location>
</feature>
<feature type="compositionally biased region" description="Basic and acidic residues" evidence="2">
    <location>
        <begin position="1400"/>
        <end position="1412"/>
    </location>
</feature>
<reference evidence="4" key="2">
    <citation type="submission" date="2025-05" db="UniProtKB">
        <authorList>
            <consortium name="EnsemblMetazoa"/>
        </authorList>
    </citation>
    <scope>IDENTIFICATION</scope>
    <source>
        <strain evidence="4">Foshan</strain>
    </source>
</reference>
<sequence length="1889" mass="212530">MNRFRCIIYTASIVAVLVLTLITEPCSGAFVASAMTASSGDNPPDHDPDDMPNLVPVPLIAPNGTDLPRPIVTPLDPSQVQPKRLKLKVSTKRRKHHQSTKAANNNNSNSSTTAATTPKNHPARPKHKRKPTMQSALQSAARKGLEAMIELFEKREPDMIRRGDVLDPQDPGALLSRFSSSDDLPENYTRSAYAALVAAKQLKDSTNVEYVALGRQIPPKISLKRTPLEGMCPTREPPPCVPASRRYRTHDGTCNNRKRPRWGSAQMPFHRFLAPEYTDGVEGIRRSIANAPLPSARFISLVVHGARQEEAPVTMMLALWGQLLDHDLTATAQPRSLNGSTPRCCGRNDEGLHPSCLPIKVPLDDPWLSPLGVRCLEFLRSAPAQRRDCLLSWREQTNQVTSYIDASPIYSSNPRTSDNARIFRNGLLLFGRGPPSEDVCFRAALANQCIRPGDARSGEQPGLLMLHMVWVNEHNQIATQLSDINPHWSDEKLYQEARRIVGAMFQHITYREFLPIVLGKEVCHLFDLELETSGFYTGYDPGVNPTVANEFSAAAFRFGHSLIQGSYMRADRHHRFIPNNVTLHEESAEGDLGGPGSLHRLVRGMVNQRALKRDEFISAELTNHLFQTRSFPFGLDLAAINIQRGRDHGIQPYINWRIPCGLTPIKDWSDLDRVMGPASALRLRKAYRSVDDIDLFVGGLAERPVVGGIVGPTFSCIIAQQFGNLRKGDRFWYENPGFESSFTPAQLESIRQVAFSQVLCRALGGGTLQPHVFLPADAVQNERLPCDSKLMSPIDLEPWTERDPFTRPNDDPNAEQSDNDLSAAQHIFSTTTTRKPLKNANIINKVDFFPNGNTGHQIPSNGQIVLNSPRPSTTIVNNKLDFNLNTPRPTTAQPTPPRPAPQKDPLPTPSTVIDNKLDLTGTTVPPKRKSTRKTTPRRRPTAATNLVINNIDFSLKRDSIDNGTDDEDFEHSLKKRDLNLSKLFTKEDNATLLSKNHNNALRSGYYGAPAPAPPSDYDDVDNYDSDPPVFVKPGYGQDSGYGPVTEPLPNPYYGGYYTTEEPTPPPQPPYCGYNCYNPPMTTYNPYGLDTRRPTNRRTTPKWILSNKIVNSDYDNNNQLNNRQTTKRPSQTQTQTAFQRPGLLVINNVRPNDKPIFLSSAPSEPLTSSSSLNSNVFLPNSQKPSSSSASQSVFSVDPRPQFSSSRPIHHQSAVPSPIFSQKKTNNRKPQKQLQTDSKDRLPSRIVSPLLLQDYDYDIPDANQQDTLNIHEHDGYLRPEQNKYEPLRKTHYGHATYRNYSQYNAREPYVDSYTLQPLTDATLWSDKTSGQRRYADRYQQPLEETDDDLDQYVGPYIDRDKVTQEHDVTDTEKTNNYDLTDEKTGTHDESGTNTNVMDETDHEVTEHETDEYERTAVRNDQTDKKRTGQDVDLDKTMIDAVAKDLEMTDNVDITKTTDNVNITKTKTDTFETISQNKDFNSIGNDDKHNTKLKRQDEFHKLDNTRQEQMDTLKTSTKHLPSLYRTESYKDNVPPNTDNSDLHTSDKVTDKVDLTLTETEMTNNNVKDINSTDKLTFQYTVEQLSYQLHDKTGLVLDKHATDKTVNAEKTKIMLDNYGTDDTNIGTKTLPDEHQPETKNAAQVPYDYNRRQEDASNENLRILSSNEHDYTADDAQEHTPTATPTESTDDSREQDLTNHNDHDAPKDLHPHLTTKPSSTKGQTYYDEYDDESDDIHDDPPNSDSIDLQTLLNIQDIHARTPDRPDPIESILPLDENETSNDPPKIPQVDNQTTQRPHRPDRRPTPHQRRRRPTNSHGKRPTATAATTTGHNDRRQPGIALVPFVLLTSIERPDNWVMFNVAKSKKRNPLPDVPQLKSDAFSLSELPKPISAED</sequence>
<dbReference type="GeneID" id="109622683"/>
<evidence type="ECO:0000313" key="4">
    <source>
        <dbReference type="EnsemblMetazoa" id="AALFPA23_022925.P34079"/>
    </source>
</evidence>
<keyword evidence="1" id="KW-0575">Peroxidase</keyword>
<feature type="compositionally biased region" description="Basic and acidic residues" evidence="2">
    <location>
        <begin position="1357"/>
        <end position="1388"/>
    </location>
</feature>
<evidence type="ECO:0000256" key="3">
    <source>
        <dbReference type="SAM" id="SignalP"/>
    </source>
</evidence>
<dbReference type="InterPro" id="IPR019791">
    <property type="entry name" value="Haem_peroxidase_animal"/>
</dbReference>
<feature type="region of interest" description="Disordered" evidence="2">
    <location>
        <begin position="1754"/>
        <end position="1830"/>
    </location>
</feature>
<feature type="compositionally biased region" description="Basic residues" evidence="2">
    <location>
        <begin position="926"/>
        <end position="940"/>
    </location>
</feature>
<name>A0ABM1ZZ03_AEDAL</name>
<feature type="region of interest" description="Disordered" evidence="2">
    <location>
        <begin position="1667"/>
        <end position="1741"/>
    </location>
</feature>
<evidence type="ECO:0008006" key="6">
    <source>
        <dbReference type="Google" id="ProtNLM"/>
    </source>
</evidence>
<feature type="compositionally biased region" description="Basic and acidic residues" evidence="2">
    <location>
        <begin position="1685"/>
        <end position="1706"/>
    </location>
</feature>
<organism evidence="4 5">
    <name type="scientific">Aedes albopictus</name>
    <name type="common">Asian tiger mosquito</name>
    <name type="synonym">Stegomyia albopicta</name>
    <dbReference type="NCBI Taxonomy" id="7160"/>
    <lineage>
        <taxon>Eukaryota</taxon>
        <taxon>Metazoa</taxon>
        <taxon>Ecdysozoa</taxon>
        <taxon>Arthropoda</taxon>
        <taxon>Hexapoda</taxon>
        <taxon>Insecta</taxon>
        <taxon>Pterygota</taxon>
        <taxon>Neoptera</taxon>
        <taxon>Endopterygota</taxon>
        <taxon>Diptera</taxon>
        <taxon>Nematocera</taxon>
        <taxon>Culicoidea</taxon>
        <taxon>Culicidae</taxon>
        <taxon>Culicinae</taxon>
        <taxon>Aedini</taxon>
        <taxon>Aedes</taxon>
        <taxon>Stegomyia</taxon>
    </lineage>
</organism>
<feature type="compositionally biased region" description="Basic and acidic residues" evidence="2">
    <location>
        <begin position="799"/>
        <end position="810"/>
    </location>
</feature>
<dbReference type="Proteomes" id="UP000069940">
    <property type="component" value="Unassembled WGS sequence"/>
</dbReference>
<dbReference type="PANTHER" id="PTHR11475:SF109">
    <property type="entry name" value="CHORION PEROXIDASE-LIKE PROTEIN"/>
    <property type="match status" value="1"/>
</dbReference>
<keyword evidence="1" id="KW-0560">Oxidoreductase</keyword>
<dbReference type="InterPro" id="IPR037120">
    <property type="entry name" value="Haem_peroxidase_sf_animal"/>
</dbReference>
<dbReference type="PANTHER" id="PTHR11475">
    <property type="entry name" value="OXIDASE/PEROXIDASE"/>
    <property type="match status" value="1"/>
</dbReference>
<dbReference type="SUPFAM" id="SSF48113">
    <property type="entry name" value="Heme-dependent peroxidases"/>
    <property type="match status" value="1"/>
</dbReference>
<dbReference type="EnsemblMetazoa" id="AALFPA23_022925.R34079">
    <property type="protein sequence ID" value="AALFPA23_022925.P34079"/>
    <property type="gene ID" value="AALFPA23_022925"/>
</dbReference>
<feature type="compositionally biased region" description="Low complexity" evidence="2">
    <location>
        <begin position="1157"/>
        <end position="1194"/>
    </location>
</feature>
<feature type="compositionally biased region" description="Polar residues" evidence="2">
    <location>
        <begin position="1122"/>
        <end position="1137"/>
    </location>
</feature>
<dbReference type="Pfam" id="PF03098">
    <property type="entry name" value="An_peroxidase"/>
    <property type="match status" value="1"/>
</dbReference>
<proteinExistence type="predicted"/>
<feature type="region of interest" description="Disordered" evidence="2">
    <location>
        <begin position="1111"/>
        <end position="1143"/>
    </location>
</feature>
<feature type="signal peptide" evidence="3">
    <location>
        <begin position="1"/>
        <end position="28"/>
    </location>
</feature>
<dbReference type="InterPro" id="IPR010255">
    <property type="entry name" value="Haem_peroxidase_sf"/>
</dbReference>
<feature type="region of interest" description="Disordered" evidence="2">
    <location>
        <begin position="1860"/>
        <end position="1889"/>
    </location>
</feature>
<keyword evidence="5" id="KW-1185">Reference proteome</keyword>
<evidence type="ECO:0000256" key="2">
    <source>
        <dbReference type="SAM" id="MobiDB-lite"/>
    </source>
</evidence>
<feature type="compositionally biased region" description="Basic residues" evidence="2">
    <location>
        <begin position="1791"/>
        <end position="1815"/>
    </location>
</feature>
<evidence type="ECO:0000313" key="5">
    <source>
        <dbReference type="Proteomes" id="UP000069940"/>
    </source>
</evidence>
<dbReference type="PRINTS" id="PR00457">
    <property type="entry name" value="ANPEROXIDASE"/>
</dbReference>
<feature type="compositionally biased region" description="Low complexity" evidence="2">
    <location>
        <begin position="1111"/>
        <end position="1121"/>
    </location>
</feature>
<feature type="region of interest" description="Disordered" evidence="2">
    <location>
        <begin position="795"/>
        <end position="818"/>
    </location>
</feature>
<accession>A0ABM1ZZ03</accession>
<feature type="chain" id="PRO_5046451598" description="Oxidase/peroxidase" evidence="3">
    <location>
        <begin position="29"/>
        <end position="1889"/>
    </location>
</feature>
<feature type="compositionally biased region" description="Pro residues" evidence="2">
    <location>
        <begin position="894"/>
        <end position="908"/>
    </location>
</feature>